<organism evidence="2 3">
    <name type="scientific">Acidithiobacillus ferrooxidans</name>
    <name type="common">Thiobacillus ferrooxidans</name>
    <dbReference type="NCBI Taxonomy" id="920"/>
    <lineage>
        <taxon>Bacteria</taxon>
        <taxon>Pseudomonadati</taxon>
        <taxon>Pseudomonadota</taxon>
        <taxon>Acidithiobacillia</taxon>
        <taxon>Acidithiobacillales</taxon>
        <taxon>Acidithiobacillaceae</taxon>
        <taxon>Acidithiobacillus</taxon>
    </lineage>
</organism>
<evidence type="ECO:0000256" key="1">
    <source>
        <dbReference type="SAM" id="Phobius"/>
    </source>
</evidence>
<name>A0A179BM21_ACIFR</name>
<comment type="caution">
    <text evidence="2">The sequence shown here is derived from an EMBL/GenBank/DDBJ whole genome shotgun (WGS) entry which is preliminary data.</text>
</comment>
<gene>
    <name evidence="2" type="ORF">A4H96_04475</name>
</gene>
<protein>
    <submittedName>
        <fullName evidence="2">Uncharacterized protein</fullName>
    </submittedName>
</protein>
<keyword evidence="3" id="KW-1185">Reference proteome</keyword>
<evidence type="ECO:0000313" key="2">
    <source>
        <dbReference type="EMBL" id="OAP92171.1"/>
    </source>
</evidence>
<keyword evidence="1" id="KW-1133">Transmembrane helix</keyword>
<sequence>MQSEVDVINPAVPAEATAAELADAPVTSGSTPSTRRRRWIFVAGTAIMALAVASDAFAYSGVGNMANNTSGIIQSVVNLVLGGTFVTGLGFGANSGLKAWEAHKQHGQGQARWSHVATLAAVSAGLMGLPALAYHYEGTIFHSNTGVQVQQIQMGGPYG</sequence>
<dbReference type="Proteomes" id="UP000078302">
    <property type="component" value="Unassembled WGS sequence"/>
</dbReference>
<accession>A0A179BM21</accession>
<reference evidence="2 3" key="1">
    <citation type="submission" date="2016-04" db="EMBL/GenBank/DDBJ databases">
        <title>Acidithiobacillus ferrooxidans genome sequencing and assembly.</title>
        <authorList>
            <person name="Zhou Z."/>
        </authorList>
    </citation>
    <scope>NUCLEOTIDE SEQUENCE [LARGE SCALE GENOMIC DNA]</scope>
    <source>
        <strain evidence="2 3">BY0502</strain>
    </source>
</reference>
<feature type="transmembrane region" description="Helical" evidence="1">
    <location>
        <begin position="39"/>
        <end position="59"/>
    </location>
</feature>
<dbReference type="RefSeq" id="WP_064218478.1">
    <property type="nucleotide sequence ID" value="NZ_LVXZ01000046.1"/>
</dbReference>
<feature type="transmembrane region" description="Helical" evidence="1">
    <location>
        <begin position="71"/>
        <end position="92"/>
    </location>
</feature>
<keyword evidence="1" id="KW-0472">Membrane</keyword>
<keyword evidence="1" id="KW-0812">Transmembrane</keyword>
<dbReference type="AlphaFoldDB" id="A0A179BM21"/>
<dbReference type="EMBL" id="LVXZ01000046">
    <property type="protein sequence ID" value="OAP92171.1"/>
    <property type="molecule type" value="Genomic_DNA"/>
</dbReference>
<proteinExistence type="predicted"/>
<feature type="transmembrane region" description="Helical" evidence="1">
    <location>
        <begin position="113"/>
        <end position="136"/>
    </location>
</feature>
<evidence type="ECO:0000313" key="3">
    <source>
        <dbReference type="Proteomes" id="UP000078302"/>
    </source>
</evidence>